<evidence type="ECO:0000313" key="7">
    <source>
        <dbReference type="Proteomes" id="UP000178930"/>
    </source>
</evidence>
<dbReference type="GO" id="GO:0016887">
    <property type="term" value="F:ATP hydrolysis activity"/>
    <property type="evidence" value="ECO:0007669"/>
    <property type="project" value="InterPro"/>
</dbReference>
<dbReference type="Pfam" id="PF00004">
    <property type="entry name" value="AAA"/>
    <property type="match status" value="1"/>
</dbReference>
<dbReference type="InterPro" id="IPR003593">
    <property type="entry name" value="AAA+_ATPase"/>
</dbReference>
<organism evidence="6 7">
    <name type="scientific">Candidatus Buchananbacteria bacterium RIFCSPHIGHO2_01_FULL_39_14</name>
    <dbReference type="NCBI Taxonomy" id="1797532"/>
    <lineage>
        <taxon>Bacteria</taxon>
        <taxon>Candidatus Buchananiibacteriota</taxon>
    </lineage>
</organism>
<dbReference type="Proteomes" id="UP000178930">
    <property type="component" value="Unassembled WGS sequence"/>
</dbReference>
<dbReference type="GO" id="GO:0005524">
    <property type="term" value="F:ATP binding"/>
    <property type="evidence" value="ECO:0007669"/>
    <property type="project" value="UniProtKB-KW"/>
</dbReference>
<feature type="transmembrane region" description="Helical" evidence="4">
    <location>
        <begin position="12"/>
        <end position="30"/>
    </location>
</feature>
<dbReference type="Pfam" id="PF17871">
    <property type="entry name" value="AAA_lid_9"/>
    <property type="match status" value="1"/>
</dbReference>
<dbReference type="PANTHER" id="PTHR11638">
    <property type="entry name" value="ATP-DEPENDENT CLP PROTEASE"/>
    <property type="match status" value="1"/>
</dbReference>
<dbReference type="GO" id="GO:0005737">
    <property type="term" value="C:cytoplasm"/>
    <property type="evidence" value="ECO:0007669"/>
    <property type="project" value="TreeGrafter"/>
</dbReference>
<name>A0A1G1XTG2_9BACT</name>
<evidence type="ECO:0000256" key="1">
    <source>
        <dbReference type="ARBA" id="ARBA00022737"/>
    </source>
</evidence>
<dbReference type="EMBL" id="MHIB01000039">
    <property type="protein sequence ID" value="OGY43271.1"/>
    <property type="molecule type" value="Genomic_DNA"/>
</dbReference>
<dbReference type="Gene3D" id="1.10.8.60">
    <property type="match status" value="1"/>
</dbReference>
<dbReference type="STRING" id="1797532.A2729_02430"/>
<sequence length="322" mass="35318">MLLPTLNLSPFFTYLLVGSILFLIALFFIWRKNPISLLAGGGGATPTLAQFARDLTQLAADGKLDPVIGREEEIERAIQVLCRRTKNNPVLVGKSGVGKTAIAEGLAQAIINKKVPKILQQKKVLALDLPALLAGTKYRGEFEQRLKKITEEITAARRSIILFIDEIHTLAEAGGAEGAIDADDILKPALARGDLQVIGATTVAEYKQFIKKDVTLDRRLHPILIDEPTKKETVAILEGIKRKYEQFHQVKITDEAILAAVHLASQQIKDKSFPDKAIDLMDEAASKTSIENSDSKAPGQWPQVGVAEVQAVMEEWQENKGI</sequence>
<dbReference type="PANTHER" id="PTHR11638:SF18">
    <property type="entry name" value="HEAT SHOCK PROTEIN 104"/>
    <property type="match status" value="1"/>
</dbReference>
<accession>A0A1G1XTG2</accession>
<dbReference type="FunFam" id="3.40.50.300:FF:000010">
    <property type="entry name" value="Chaperone clpB 1, putative"/>
    <property type="match status" value="1"/>
</dbReference>
<dbReference type="SMART" id="SM00382">
    <property type="entry name" value="AAA"/>
    <property type="match status" value="1"/>
</dbReference>
<reference evidence="6 7" key="1">
    <citation type="journal article" date="2016" name="Nat. Commun.">
        <title>Thousands of microbial genomes shed light on interconnected biogeochemical processes in an aquifer system.</title>
        <authorList>
            <person name="Anantharaman K."/>
            <person name="Brown C.T."/>
            <person name="Hug L.A."/>
            <person name="Sharon I."/>
            <person name="Castelle C.J."/>
            <person name="Probst A.J."/>
            <person name="Thomas B.C."/>
            <person name="Singh A."/>
            <person name="Wilkins M.J."/>
            <person name="Karaoz U."/>
            <person name="Brodie E.L."/>
            <person name="Williams K.H."/>
            <person name="Hubbard S.S."/>
            <person name="Banfield J.F."/>
        </authorList>
    </citation>
    <scope>NUCLEOTIDE SEQUENCE [LARGE SCALE GENOMIC DNA]</scope>
</reference>
<dbReference type="GO" id="GO:0034605">
    <property type="term" value="P:cellular response to heat"/>
    <property type="evidence" value="ECO:0007669"/>
    <property type="project" value="TreeGrafter"/>
</dbReference>
<dbReference type="InterPro" id="IPR003959">
    <property type="entry name" value="ATPase_AAA_core"/>
</dbReference>
<keyword evidence="4" id="KW-0472">Membrane</keyword>
<keyword evidence="1" id="KW-0677">Repeat</keyword>
<gene>
    <name evidence="6" type="ORF">A2729_02430</name>
</gene>
<feature type="domain" description="AAA+ ATPase" evidence="5">
    <location>
        <begin position="85"/>
        <end position="226"/>
    </location>
</feature>
<evidence type="ECO:0000256" key="2">
    <source>
        <dbReference type="ARBA" id="ARBA00022741"/>
    </source>
</evidence>
<evidence type="ECO:0000256" key="4">
    <source>
        <dbReference type="SAM" id="Phobius"/>
    </source>
</evidence>
<dbReference type="AlphaFoldDB" id="A0A1G1XTG2"/>
<proteinExistence type="predicted"/>
<keyword evidence="4" id="KW-0812">Transmembrane</keyword>
<evidence type="ECO:0000256" key="3">
    <source>
        <dbReference type="ARBA" id="ARBA00022840"/>
    </source>
</evidence>
<dbReference type="InterPro" id="IPR041546">
    <property type="entry name" value="ClpA/ClpB_AAA_lid"/>
</dbReference>
<keyword evidence="2" id="KW-0547">Nucleotide-binding</keyword>
<dbReference type="CDD" id="cd00009">
    <property type="entry name" value="AAA"/>
    <property type="match status" value="1"/>
</dbReference>
<protein>
    <recommendedName>
        <fullName evidence="5">AAA+ ATPase domain-containing protein</fullName>
    </recommendedName>
</protein>
<dbReference type="InterPro" id="IPR050130">
    <property type="entry name" value="ClpA_ClpB"/>
</dbReference>
<dbReference type="InterPro" id="IPR027417">
    <property type="entry name" value="P-loop_NTPase"/>
</dbReference>
<dbReference type="Gene3D" id="3.40.50.300">
    <property type="entry name" value="P-loop containing nucleotide triphosphate hydrolases"/>
    <property type="match status" value="1"/>
</dbReference>
<evidence type="ECO:0000313" key="6">
    <source>
        <dbReference type="EMBL" id="OGY43271.1"/>
    </source>
</evidence>
<comment type="caution">
    <text evidence="6">The sequence shown here is derived from an EMBL/GenBank/DDBJ whole genome shotgun (WGS) entry which is preliminary data.</text>
</comment>
<keyword evidence="4" id="KW-1133">Transmembrane helix</keyword>
<keyword evidence="3" id="KW-0067">ATP-binding</keyword>
<evidence type="ECO:0000259" key="5">
    <source>
        <dbReference type="SMART" id="SM00382"/>
    </source>
</evidence>
<dbReference type="SUPFAM" id="SSF52540">
    <property type="entry name" value="P-loop containing nucleoside triphosphate hydrolases"/>
    <property type="match status" value="1"/>
</dbReference>